<proteinExistence type="predicted"/>
<dbReference type="Pfam" id="PF01740">
    <property type="entry name" value="STAS"/>
    <property type="match status" value="1"/>
</dbReference>
<dbReference type="Gene3D" id="3.30.750.24">
    <property type="entry name" value="STAS domain"/>
    <property type="match status" value="1"/>
</dbReference>
<dbReference type="SUPFAM" id="SSF52091">
    <property type="entry name" value="SpoIIaa-like"/>
    <property type="match status" value="1"/>
</dbReference>
<dbReference type="PROSITE" id="PS50801">
    <property type="entry name" value="STAS"/>
    <property type="match status" value="1"/>
</dbReference>
<evidence type="ECO:0000313" key="2">
    <source>
        <dbReference type="EMBL" id="GAA0875361.1"/>
    </source>
</evidence>
<dbReference type="CDD" id="cd07043">
    <property type="entry name" value="STAS_anti-anti-sigma_factors"/>
    <property type="match status" value="1"/>
</dbReference>
<accession>A0ABP3Y4Q6</accession>
<dbReference type="InterPro" id="IPR002645">
    <property type="entry name" value="STAS_dom"/>
</dbReference>
<keyword evidence="3" id="KW-1185">Reference proteome</keyword>
<comment type="caution">
    <text evidence="2">The sequence shown here is derived from an EMBL/GenBank/DDBJ whole genome shotgun (WGS) entry which is preliminary data.</text>
</comment>
<evidence type="ECO:0000313" key="3">
    <source>
        <dbReference type="Proteomes" id="UP001501126"/>
    </source>
</evidence>
<gene>
    <name evidence="2" type="ORF">GCM10009118_17700</name>
</gene>
<dbReference type="Proteomes" id="UP001501126">
    <property type="component" value="Unassembled WGS sequence"/>
</dbReference>
<dbReference type="RefSeq" id="WP_343786756.1">
    <property type="nucleotide sequence ID" value="NZ_BAAAFH010000011.1"/>
</dbReference>
<dbReference type="InterPro" id="IPR036513">
    <property type="entry name" value="STAS_dom_sf"/>
</dbReference>
<dbReference type="EMBL" id="BAAAFH010000011">
    <property type="protein sequence ID" value="GAA0875361.1"/>
    <property type="molecule type" value="Genomic_DNA"/>
</dbReference>
<evidence type="ECO:0000259" key="1">
    <source>
        <dbReference type="PROSITE" id="PS50801"/>
    </source>
</evidence>
<protein>
    <recommendedName>
        <fullName evidence="1">STAS domain-containing protein</fullName>
    </recommendedName>
</protein>
<name>A0ABP3Y4Q6_9FLAO</name>
<organism evidence="2 3">
    <name type="scientific">Wandonia haliotis</name>
    <dbReference type="NCBI Taxonomy" id="574963"/>
    <lineage>
        <taxon>Bacteria</taxon>
        <taxon>Pseudomonadati</taxon>
        <taxon>Bacteroidota</taxon>
        <taxon>Flavobacteriia</taxon>
        <taxon>Flavobacteriales</taxon>
        <taxon>Crocinitomicaceae</taxon>
        <taxon>Wandonia</taxon>
    </lineage>
</organism>
<dbReference type="PANTHER" id="PTHR33495">
    <property type="entry name" value="ANTI-SIGMA FACTOR ANTAGONIST TM_1081-RELATED-RELATED"/>
    <property type="match status" value="1"/>
</dbReference>
<reference evidence="3" key="1">
    <citation type="journal article" date="2019" name="Int. J. Syst. Evol. Microbiol.">
        <title>The Global Catalogue of Microorganisms (GCM) 10K type strain sequencing project: providing services to taxonomists for standard genome sequencing and annotation.</title>
        <authorList>
            <consortium name="The Broad Institute Genomics Platform"/>
            <consortium name="The Broad Institute Genome Sequencing Center for Infectious Disease"/>
            <person name="Wu L."/>
            <person name="Ma J."/>
        </authorList>
    </citation>
    <scope>NUCLEOTIDE SEQUENCE [LARGE SCALE GENOMIC DNA]</scope>
    <source>
        <strain evidence="3">JCM 16083</strain>
    </source>
</reference>
<sequence>MNQTPLIEKHDNVLVVSISGKILNNNDDHPLIDVVEENLPVHKQFVFDLSALEAMNSSGINLFLKLFTKIRNTGGELIFCSIPPVIDQLLIVTKLNSIFTISADLSSALAKLKSQDA</sequence>
<feature type="domain" description="STAS" evidence="1">
    <location>
        <begin position="3"/>
        <end position="112"/>
    </location>
</feature>